<accession>A0ABD3UG75</accession>
<reference evidence="1 2" key="1">
    <citation type="submission" date="2024-11" db="EMBL/GenBank/DDBJ databases">
        <title>Chromosome-level genome assembly of the freshwater bivalve Anodonta woodiana.</title>
        <authorList>
            <person name="Chen X."/>
        </authorList>
    </citation>
    <scope>NUCLEOTIDE SEQUENCE [LARGE SCALE GENOMIC DNA]</scope>
    <source>
        <strain evidence="1">MN2024</strain>
        <tissue evidence="1">Gills</tissue>
    </source>
</reference>
<dbReference type="EMBL" id="JBJQND010000016">
    <property type="protein sequence ID" value="KAL3848007.1"/>
    <property type="molecule type" value="Genomic_DNA"/>
</dbReference>
<protein>
    <submittedName>
        <fullName evidence="1">Uncharacterized protein</fullName>
    </submittedName>
</protein>
<dbReference type="Proteomes" id="UP001634394">
    <property type="component" value="Unassembled WGS sequence"/>
</dbReference>
<comment type="caution">
    <text evidence="1">The sequence shown here is derived from an EMBL/GenBank/DDBJ whole genome shotgun (WGS) entry which is preliminary data.</text>
</comment>
<evidence type="ECO:0000313" key="1">
    <source>
        <dbReference type="EMBL" id="KAL3848007.1"/>
    </source>
</evidence>
<gene>
    <name evidence="1" type="ORF">ACJMK2_018892</name>
</gene>
<evidence type="ECO:0000313" key="2">
    <source>
        <dbReference type="Proteomes" id="UP001634394"/>
    </source>
</evidence>
<name>A0ABD3UG75_SINWO</name>
<organism evidence="1 2">
    <name type="scientific">Sinanodonta woodiana</name>
    <name type="common">Chinese pond mussel</name>
    <name type="synonym">Anodonta woodiana</name>
    <dbReference type="NCBI Taxonomy" id="1069815"/>
    <lineage>
        <taxon>Eukaryota</taxon>
        <taxon>Metazoa</taxon>
        <taxon>Spiralia</taxon>
        <taxon>Lophotrochozoa</taxon>
        <taxon>Mollusca</taxon>
        <taxon>Bivalvia</taxon>
        <taxon>Autobranchia</taxon>
        <taxon>Heteroconchia</taxon>
        <taxon>Palaeoheterodonta</taxon>
        <taxon>Unionida</taxon>
        <taxon>Unionoidea</taxon>
        <taxon>Unionidae</taxon>
        <taxon>Unioninae</taxon>
        <taxon>Sinanodonta</taxon>
    </lineage>
</organism>
<dbReference type="AlphaFoldDB" id="A0ABD3UG75"/>
<keyword evidence="2" id="KW-1185">Reference proteome</keyword>
<sequence>MAERGLDTITISFGHRINPDTVYEKSVAATCEAVTVQNEVPTFPYSPIGMMPSYLADLLERSSKYLDKSQKIELVYFLIQFNQVFAQNKTDLGR</sequence>
<proteinExistence type="predicted"/>